<evidence type="ECO:0000256" key="3">
    <source>
        <dbReference type="ARBA" id="ARBA00022737"/>
    </source>
</evidence>
<dbReference type="Pfam" id="PF13855">
    <property type="entry name" value="LRR_8"/>
    <property type="match status" value="1"/>
</dbReference>
<dbReference type="InterPro" id="IPR050328">
    <property type="entry name" value="Dev_Immune_Receptor"/>
</dbReference>
<feature type="signal peptide" evidence="4">
    <location>
        <begin position="1"/>
        <end position="19"/>
    </location>
</feature>
<evidence type="ECO:0000256" key="1">
    <source>
        <dbReference type="ARBA" id="ARBA00022614"/>
    </source>
</evidence>
<dbReference type="InterPro" id="IPR001611">
    <property type="entry name" value="Leu-rich_rpt"/>
</dbReference>
<organism evidence="5 6">
    <name type="scientific">Exocentrus adspersus</name>
    <dbReference type="NCBI Taxonomy" id="1586481"/>
    <lineage>
        <taxon>Eukaryota</taxon>
        <taxon>Metazoa</taxon>
        <taxon>Ecdysozoa</taxon>
        <taxon>Arthropoda</taxon>
        <taxon>Hexapoda</taxon>
        <taxon>Insecta</taxon>
        <taxon>Pterygota</taxon>
        <taxon>Neoptera</taxon>
        <taxon>Endopterygota</taxon>
        <taxon>Coleoptera</taxon>
        <taxon>Polyphaga</taxon>
        <taxon>Cucujiformia</taxon>
        <taxon>Chrysomeloidea</taxon>
        <taxon>Cerambycidae</taxon>
        <taxon>Lamiinae</taxon>
        <taxon>Acanthocinini</taxon>
        <taxon>Exocentrus</taxon>
    </lineage>
</organism>
<dbReference type="PANTHER" id="PTHR24373:SF275">
    <property type="entry name" value="TIR DOMAIN-CONTAINING PROTEIN"/>
    <property type="match status" value="1"/>
</dbReference>
<dbReference type="PANTHER" id="PTHR24373">
    <property type="entry name" value="SLIT RELATED LEUCINE-RICH REPEAT NEURONAL PROTEIN"/>
    <property type="match status" value="1"/>
</dbReference>
<dbReference type="Pfam" id="PF00560">
    <property type="entry name" value="LRR_1"/>
    <property type="match status" value="1"/>
</dbReference>
<evidence type="ECO:0000313" key="6">
    <source>
        <dbReference type="Proteomes" id="UP001159042"/>
    </source>
</evidence>
<evidence type="ECO:0000256" key="2">
    <source>
        <dbReference type="ARBA" id="ARBA00022729"/>
    </source>
</evidence>
<protein>
    <submittedName>
        <fullName evidence="5">Uncharacterized protein</fullName>
    </submittedName>
</protein>
<keyword evidence="2 4" id="KW-0732">Signal</keyword>
<dbReference type="Proteomes" id="UP001159042">
    <property type="component" value="Unassembled WGS sequence"/>
</dbReference>
<dbReference type="AlphaFoldDB" id="A0AAV8VMG4"/>
<sequence>MDPLLVKCLFLIFIPVVMSVRVITERDVEMNNKCTYSFNKRILNCVQLETVDRSLGEFITSRTQMLFLRDSKKVVFDINHHTSPNYSNLVGYQVLNSCSFFVSPGGFFGLSNVQYMEMHGNIWREIDDDIFVGLRSLEVLNLGNNQIKQLNTKSFNGLNKLKNLDLSDNAIEVIPSYVFQTLNELESLYVNNNLLKVVQENAFLGLASLDMLFLTNNSLEYIDSNEFNKLKNLEHLNANFNKIKSIIGQLRLAKLQFLQLTNNELNELECNVLVGCLELLSVDLSKNKLGLLTEKPFLNLVKLRYLNLYGNNVNFGAFSNLKEQATIIHN</sequence>
<dbReference type="InterPro" id="IPR032675">
    <property type="entry name" value="LRR_dom_sf"/>
</dbReference>
<keyword evidence="1" id="KW-0433">Leucine-rich repeat</keyword>
<gene>
    <name evidence="5" type="ORF">NQ315_015432</name>
</gene>
<evidence type="ECO:0000313" key="5">
    <source>
        <dbReference type="EMBL" id="KAJ8915209.1"/>
    </source>
</evidence>
<accession>A0AAV8VMG4</accession>
<dbReference type="SMART" id="SM00365">
    <property type="entry name" value="LRR_SD22"/>
    <property type="match status" value="5"/>
</dbReference>
<dbReference type="InterPro" id="IPR003591">
    <property type="entry name" value="Leu-rich_rpt_typical-subtyp"/>
</dbReference>
<dbReference type="SUPFAM" id="SSF52058">
    <property type="entry name" value="L domain-like"/>
    <property type="match status" value="1"/>
</dbReference>
<proteinExistence type="predicted"/>
<dbReference type="Gene3D" id="3.80.10.10">
    <property type="entry name" value="Ribonuclease Inhibitor"/>
    <property type="match status" value="2"/>
</dbReference>
<keyword evidence="6" id="KW-1185">Reference proteome</keyword>
<keyword evidence="3" id="KW-0677">Repeat</keyword>
<reference evidence="5 6" key="1">
    <citation type="journal article" date="2023" name="Insect Mol. Biol.">
        <title>Genome sequencing provides insights into the evolution of gene families encoding plant cell wall-degrading enzymes in longhorned beetles.</title>
        <authorList>
            <person name="Shin N.R."/>
            <person name="Okamura Y."/>
            <person name="Kirsch R."/>
            <person name="Pauchet Y."/>
        </authorList>
    </citation>
    <scope>NUCLEOTIDE SEQUENCE [LARGE SCALE GENOMIC DNA]</scope>
    <source>
        <strain evidence="5">EAD_L_NR</strain>
    </source>
</reference>
<dbReference type="PROSITE" id="PS51450">
    <property type="entry name" value="LRR"/>
    <property type="match status" value="3"/>
</dbReference>
<feature type="chain" id="PRO_5043485357" evidence="4">
    <location>
        <begin position="20"/>
        <end position="330"/>
    </location>
</feature>
<name>A0AAV8VMG4_9CUCU</name>
<dbReference type="SMART" id="SM00369">
    <property type="entry name" value="LRR_TYP"/>
    <property type="match status" value="7"/>
</dbReference>
<dbReference type="EMBL" id="JANEYG010000056">
    <property type="protein sequence ID" value="KAJ8915209.1"/>
    <property type="molecule type" value="Genomic_DNA"/>
</dbReference>
<comment type="caution">
    <text evidence="5">The sequence shown here is derived from an EMBL/GenBank/DDBJ whole genome shotgun (WGS) entry which is preliminary data.</text>
</comment>
<evidence type="ECO:0000256" key="4">
    <source>
        <dbReference type="SAM" id="SignalP"/>
    </source>
</evidence>